<reference evidence="3" key="1">
    <citation type="submission" date="2021-04" db="EMBL/GenBank/DDBJ databases">
        <title>Pseudonocardia sp. nov., isolated from sandy soil of mangrove forest.</title>
        <authorList>
            <person name="Zan Z."/>
            <person name="Huang R."/>
            <person name="Liu W."/>
        </authorList>
    </citation>
    <scope>NUCLEOTIDE SEQUENCE</scope>
    <source>
        <strain evidence="3">S2-4</strain>
    </source>
</reference>
<evidence type="ECO:0000259" key="2">
    <source>
        <dbReference type="Pfam" id="PF13193"/>
    </source>
</evidence>
<dbReference type="EMBL" id="JAGSOV010000050">
    <property type="protein sequence ID" value="MCO1658058.1"/>
    <property type="molecule type" value="Genomic_DNA"/>
</dbReference>
<accession>A0ABT1A4Y9</accession>
<gene>
    <name evidence="3" type="ORF">KDL28_23640</name>
</gene>
<evidence type="ECO:0000313" key="4">
    <source>
        <dbReference type="Proteomes" id="UP001165283"/>
    </source>
</evidence>
<evidence type="ECO:0000259" key="1">
    <source>
        <dbReference type="Pfam" id="PF00501"/>
    </source>
</evidence>
<feature type="domain" description="AMP-binding enzyme C-terminal" evidence="2">
    <location>
        <begin position="400"/>
        <end position="473"/>
    </location>
</feature>
<dbReference type="Gene3D" id="3.40.50.12780">
    <property type="entry name" value="N-terminal domain of ligase-like"/>
    <property type="match status" value="1"/>
</dbReference>
<dbReference type="RefSeq" id="WP_252441708.1">
    <property type="nucleotide sequence ID" value="NZ_JAGSOV010000050.1"/>
</dbReference>
<feature type="domain" description="AMP-dependent synthetase/ligase" evidence="1">
    <location>
        <begin position="14"/>
        <end position="114"/>
    </location>
</feature>
<keyword evidence="4" id="KW-1185">Reference proteome</keyword>
<dbReference type="Gene3D" id="3.30.300.30">
    <property type="match status" value="1"/>
</dbReference>
<dbReference type="SUPFAM" id="SSF56801">
    <property type="entry name" value="Acetyl-CoA synthetase-like"/>
    <property type="match status" value="1"/>
</dbReference>
<dbReference type="InterPro" id="IPR045851">
    <property type="entry name" value="AMP-bd_C_sf"/>
</dbReference>
<dbReference type="PANTHER" id="PTHR43767:SF10">
    <property type="entry name" value="SURFACTIN SYNTHASE SUBUNIT 1"/>
    <property type="match status" value="1"/>
</dbReference>
<feature type="domain" description="AMP-dependent synthetase/ligase" evidence="1">
    <location>
        <begin position="150"/>
        <end position="340"/>
    </location>
</feature>
<dbReference type="Pfam" id="PF00501">
    <property type="entry name" value="AMP-binding"/>
    <property type="match status" value="2"/>
</dbReference>
<proteinExistence type="predicted"/>
<dbReference type="Proteomes" id="UP001165283">
    <property type="component" value="Unassembled WGS sequence"/>
</dbReference>
<evidence type="ECO:0000313" key="3">
    <source>
        <dbReference type="EMBL" id="MCO1658058.1"/>
    </source>
</evidence>
<comment type="caution">
    <text evidence="3">The sequence shown here is derived from an EMBL/GenBank/DDBJ whole genome shotgun (WGS) entry which is preliminary data.</text>
</comment>
<dbReference type="Pfam" id="PF13193">
    <property type="entry name" value="AMP-binding_C"/>
    <property type="match status" value="1"/>
</dbReference>
<dbReference type="InterPro" id="IPR025110">
    <property type="entry name" value="AMP-bd_C"/>
</dbReference>
<dbReference type="InterPro" id="IPR000873">
    <property type="entry name" value="AMP-dep_synth/lig_dom"/>
</dbReference>
<dbReference type="PANTHER" id="PTHR43767">
    <property type="entry name" value="LONG-CHAIN-FATTY-ACID--COA LIGASE"/>
    <property type="match status" value="1"/>
</dbReference>
<sequence length="488" mass="52560">MGTELSIGRLIGHFARTKPDELALVEDGPGDGPADRSTWAELDRVTNALARAYAERGVGQDDMVAVSLPNSAEFVRACVAIWKLGGTPLPLSVKLPAVERGRILDLAQPALVLGAEHGGVPSLPRGFTPSGYDDSELPDRVSTHWKALTSGGSTGLPKIIVARGRAVFDPDVPVVDYVPAGGVHLVAGPLYHNAAFIYGMRAFFSGSRLVILPRFDPARVLSIVDEQEVTWTQLVPTMMNRIWHLPAEQRAAADWSSLLMLLHVGGPCAPWLKEAFIDWLGPERIVEVYGGTEGQGATSITGTEWLQHRGSVGRPVLNSRFEVQDPDGNPVPPGVVGEVFLMPEGGPGSTYHYLGAESRSRNGWESIGDLGYYDEDGYLYLSDRSTDCIVSGGANVYPAEVEGALGAHPGVRTSAVIGLPDDDLGQKVVAIVEAEPGVTAEELDAHLRELIAPYKRPREYELTDRSLRDEAGKVRRSALRKARMEAAP</sequence>
<dbReference type="InterPro" id="IPR042099">
    <property type="entry name" value="ANL_N_sf"/>
</dbReference>
<organism evidence="3 4">
    <name type="scientific">Pseudonocardia humida</name>
    <dbReference type="NCBI Taxonomy" id="2800819"/>
    <lineage>
        <taxon>Bacteria</taxon>
        <taxon>Bacillati</taxon>
        <taxon>Actinomycetota</taxon>
        <taxon>Actinomycetes</taxon>
        <taxon>Pseudonocardiales</taxon>
        <taxon>Pseudonocardiaceae</taxon>
        <taxon>Pseudonocardia</taxon>
    </lineage>
</organism>
<protein>
    <submittedName>
        <fullName evidence="3">AMP-binding protein</fullName>
    </submittedName>
</protein>
<dbReference type="InterPro" id="IPR050237">
    <property type="entry name" value="ATP-dep_AMP-bd_enzyme"/>
</dbReference>
<name>A0ABT1A4Y9_9PSEU</name>